<evidence type="ECO:0000313" key="2">
    <source>
        <dbReference type="EMBL" id="KAF5378439.1"/>
    </source>
</evidence>
<sequence length="361" mass="40139">MSKEFVSFPNSREKMSNVTAGVLNPFTPLAFLEPTIASQYEVSRYLFAITLGAYGWDICINVVNDYRLLTQGSLRYATAVYFLSRIFTLGYIMSSFVFQVANVPHCQTLQIVLGIFNVLSQTFTSLLFLFRVVAVYRNQQYVKSFFVILWLCVVGGSLSVPLGIAGAHIGPTMACINTVVKKTTELSMIMPMVNDTAVFAAITYRILDYSVYESGGYAKIRAFFGWQKLVPTVSRNLLQGGQHYYFFALLTNIVTLVLNQLPLPPTYRGMFTIASLALINALACIVYRRIRFGFIAEDGTTMTTVKGPNTYGLPLVHFRPQAGASGLRTDVFDTVAGSQSNGVPLEIRVVQHKEEFHHGKA</sequence>
<proteinExistence type="predicted"/>
<dbReference type="EMBL" id="JAACJN010000076">
    <property type="protein sequence ID" value="KAF5378439.1"/>
    <property type="molecule type" value="Genomic_DNA"/>
</dbReference>
<accession>A0A8H5H821</accession>
<name>A0A8H5H821_9AGAR</name>
<dbReference type="AlphaFoldDB" id="A0A8H5H821"/>
<reference evidence="2 3" key="1">
    <citation type="journal article" date="2020" name="ISME J.">
        <title>Uncovering the hidden diversity of litter-decomposition mechanisms in mushroom-forming fungi.</title>
        <authorList>
            <person name="Floudas D."/>
            <person name="Bentzer J."/>
            <person name="Ahren D."/>
            <person name="Johansson T."/>
            <person name="Persson P."/>
            <person name="Tunlid A."/>
        </authorList>
    </citation>
    <scope>NUCLEOTIDE SEQUENCE [LARGE SCALE GENOMIC DNA]</scope>
    <source>
        <strain evidence="2 3">CBS 406.79</strain>
    </source>
</reference>
<evidence type="ECO:0000256" key="1">
    <source>
        <dbReference type="SAM" id="Phobius"/>
    </source>
</evidence>
<protein>
    <submittedName>
        <fullName evidence="2">Uncharacterized protein</fullName>
    </submittedName>
</protein>
<keyword evidence="3" id="KW-1185">Reference proteome</keyword>
<dbReference type="Proteomes" id="UP000518752">
    <property type="component" value="Unassembled WGS sequence"/>
</dbReference>
<dbReference type="OrthoDB" id="3038990at2759"/>
<feature type="transmembrane region" description="Helical" evidence="1">
    <location>
        <begin position="244"/>
        <end position="261"/>
    </location>
</feature>
<feature type="transmembrane region" description="Helical" evidence="1">
    <location>
        <begin position="76"/>
        <end position="98"/>
    </location>
</feature>
<organism evidence="2 3">
    <name type="scientific">Collybiopsis confluens</name>
    <dbReference type="NCBI Taxonomy" id="2823264"/>
    <lineage>
        <taxon>Eukaryota</taxon>
        <taxon>Fungi</taxon>
        <taxon>Dikarya</taxon>
        <taxon>Basidiomycota</taxon>
        <taxon>Agaricomycotina</taxon>
        <taxon>Agaricomycetes</taxon>
        <taxon>Agaricomycetidae</taxon>
        <taxon>Agaricales</taxon>
        <taxon>Marasmiineae</taxon>
        <taxon>Omphalotaceae</taxon>
        <taxon>Collybiopsis</taxon>
    </lineage>
</organism>
<feature type="transmembrane region" description="Helical" evidence="1">
    <location>
        <begin position="189"/>
        <end position="207"/>
    </location>
</feature>
<gene>
    <name evidence="2" type="ORF">D9757_011144</name>
</gene>
<keyword evidence="1" id="KW-1133">Transmembrane helix</keyword>
<feature type="transmembrane region" description="Helical" evidence="1">
    <location>
        <begin position="110"/>
        <end position="133"/>
    </location>
</feature>
<evidence type="ECO:0000313" key="3">
    <source>
        <dbReference type="Proteomes" id="UP000518752"/>
    </source>
</evidence>
<feature type="transmembrane region" description="Helical" evidence="1">
    <location>
        <begin position="145"/>
        <end position="169"/>
    </location>
</feature>
<comment type="caution">
    <text evidence="2">The sequence shown here is derived from an EMBL/GenBank/DDBJ whole genome shotgun (WGS) entry which is preliminary data.</text>
</comment>
<keyword evidence="1" id="KW-0812">Transmembrane</keyword>
<keyword evidence="1" id="KW-0472">Membrane</keyword>
<feature type="transmembrane region" description="Helical" evidence="1">
    <location>
        <begin position="267"/>
        <end position="287"/>
    </location>
</feature>